<gene>
    <name evidence="3" type="ORF">COT98_01805</name>
</gene>
<feature type="domain" description="Bacterial repeat" evidence="2">
    <location>
        <begin position="294"/>
        <end position="362"/>
    </location>
</feature>
<dbReference type="Pfam" id="PF09603">
    <property type="entry name" value="Fib_succ_major"/>
    <property type="match status" value="2"/>
</dbReference>
<protein>
    <recommendedName>
        <fullName evidence="5">Fibrobacter succinogenes major paralogous domain-containing protein</fullName>
    </recommendedName>
</protein>
<feature type="domain" description="Fibrobacter succinogenes major paralogous" evidence="1">
    <location>
        <begin position="382"/>
        <end position="575"/>
    </location>
</feature>
<dbReference type="Pfam" id="PF18998">
    <property type="entry name" value="Flg_new_2"/>
    <property type="match status" value="1"/>
</dbReference>
<sequence>MSALTDNEVYLTAMPIDPQAASSNGTGYMIYKTAFGRVGVFSPLAEVGEQIGTNQSFICGQNLIDSRDSQSYPTSQMGAQCWMAKNINIGTAINGATEQTDNNVLEKYCYNNNSNNCNIYGGLYQWDEAMQYGALSPGAQGICPTDWHMPTEAEWTAITRFVINDPNCDPDTGCSPAGTELHVGGYYGFNIPLAGYRDLGGSFYDSGYSADLWTSSNGSDPWERYLVTSDPNIYRYTYTRSYGTSVRCVADESAACMPNCTNKCGGFNSCNGTCPDTCVGAQSCVNQICRDLINLTYTSSGNGSISGSSSQTISYGGNGTAVTAVPDSGYYFFNWSDGSTSNPRTDTSVTSNLSATANFVVNPCGVASSMTDSRDSQIYPIVNIYNQCWMAKNLNYGTMITGVTVQANNSISEKYCYANNSSNCSTYGGLYQWAEAVQYLNGATNSVGWSPAPTGNVQGLCPSGWHLPTDSEITSLTTYLGGVSVAGGKIKETTTTHWNSPNTGANNSSGFTALPNGERHRSTGAFAYLGEWANIWSSSNYNSLQAWSRALYSGAESVYLSASNKSYGYSIRCLKN</sequence>
<organism evidence="3 4">
    <name type="scientific">Candidatus Falkowbacteria bacterium CG10_big_fil_rev_8_21_14_0_10_39_9</name>
    <dbReference type="NCBI Taxonomy" id="1974566"/>
    <lineage>
        <taxon>Bacteria</taxon>
        <taxon>Candidatus Falkowiibacteriota</taxon>
    </lineage>
</organism>
<evidence type="ECO:0000259" key="1">
    <source>
        <dbReference type="Pfam" id="PF09603"/>
    </source>
</evidence>
<evidence type="ECO:0000313" key="4">
    <source>
        <dbReference type="Proteomes" id="UP000228900"/>
    </source>
</evidence>
<feature type="domain" description="Fibrobacter succinogenes major paralogous" evidence="1">
    <location>
        <begin position="77"/>
        <end position="249"/>
    </location>
</feature>
<reference evidence="4" key="1">
    <citation type="submission" date="2017-09" db="EMBL/GenBank/DDBJ databases">
        <title>Depth-based differentiation of microbial function through sediment-hosted aquifers and enrichment of novel symbionts in the deep terrestrial subsurface.</title>
        <authorList>
            <person name="Probst A.J."/>
            <person name="Ladd B."/>
            <person name="Jarett J.K."/>
            <person name="Geller-Mcgrath D.E."/>
            <person name="Sieber C.M.K."/>
            <person name="Emerson J.B."/>
            <person name="Anantharaman K."/>
            <person name="Thomas B.C."/>
            <person name="Malmstrom R."/>
            <person name="Stieglmeier M."/>
            <person name="Klingl A."/>
            <person name="Woyke T."/>
            <person name="Ryan C.M."/>
            <person name="Banfield J.F."/>
        </authorList>
    </citation>
    <scope>NUCLEOTIDE SEQUENCE [LARGE SCALE GENOMIC DNA]</scope>
</reference>
<accession>A0A2M6WQ13</accession>
<evidence type="ECO:0000313" key="3">
    <source>
        <dbReference type="EMBL" id="PIT94885.1"/>
    </source>
</evidence>
<dbReference type="AlphaFoldDB" id="A0A2M6WQ13"/>
<dbReference type="InterPro" id="IPR011871">
    <property type="entry name" value="Fib_succ_major"/>
</dbReference>
<evidence type="ECO:0000259" key="2">
    <source>
        <dbReference type="Pfam" id="PF18998"/>
    </source>
</evidence>
<proteinExistence type="predicted"/>
<dbReference type="InterPro" id="IPR044060">
    <property type="entry name" value="Bacterial_rp_domain"/>
</dbReference>
<dbReference type="NCBIfam" id="TIGR02145">
    <property type="entry name" value="Fib_succ_major"/>
    <property type="match status" value="2"/>
</dbReference>
<dbReference type="EMBL" id="PFAQ01000031">
    <property type="protein sequence ID" value="PIT94885.1"/>
    <property type="molecule type" value="Genomic_DNA"/>
</dbReference>
<evidence type="ECO:0008006" key="5">
    <source>
        <dbReference type="Google" id="ProtNLM"/>
    </source>
</evidence>
<name>A0A2M6WQ13_9BACT</name>
<dbReference type="Proteomes" id="UP000228900">
    <property type="component" value="Unassembled WGS sequence"/>
</dbReference>
<comment type="caution">
    <text evidence="3">The sequence shown here is derived from an EMBL/GenBank/DDBJ whole genome shotgun (WGS) entry which is preliminary data.</text>
</comment>